<evidence type="ECO:0000313" key="3">
    <source>
        <dbReference type="Proteomes" id="UP001286456"/>
    </source>
</evidence>
<sequence>MLPIKSFAATSPLRKSYLHPTLCVHPTKSLVQTAPSHSRRGLVTTGSARPAKADPSASKDEDKTEGNRSAMDTTNQNNLKRKTQAQLDEELKLKMEEMAGDGGASGVEYEDGKPVAMKRAVKENMFRYI</sequence>
<name>A0AAE0MGM9_9PEZI</name>
<accession>A0AAE0MGM9</accession>
<dbReference type="AlphaFoldDB" id="A0AAE0MGM9"/>
<dbReference type="EMBL" id="JAUEPO010000002">
    <property type="protein sequence ID" value="KAK3331862.1"/>
    <property type="molecule type" value="Genomic_DNA"/>
</dbReference>
<protein>
    <submittedName>
        <fullName evidence="2">Uncharacterized protein</fullName>
    </submittedName>
</protein>
<reference evidence="2" key="1">
    <citation type="journal article" date="2023" name="Mol. Phylogenet. Evol.">
        <title>Genome-scale phylogeny and comparative genomics of the fungal order Sordariales.</title>
        <authorList>
            <person name="Hensen N."/>
            <person name="Bonometti L."/>
            <person name="Westerberg I."/>
            <person name="Brannstrom I.O."/>
            <person name="Guillou S."/>
            <person name="Cros-Aarteil S."/>
            <person name="Calhoun S."/>
            <person name="Haridas S."/>
            <person name="Kuo A."/>
            <person name="Mondo S."/>
            <person name="Pangilinan J."/>
            <person name="Riley R."/>
            <person name="LaButti K."/>
            <person name="Andreopoulos B."/>
            <person name="Lipzen A."/>
            <person name="Chen C."/>
            <person name="Yan M."/>
            <person name="Daum C."/>
            <person name="Ng V."/>
            <person name="Clum A."/>
            <person name="Steindorff A."/>
            <person name="Ohm R.A."/>
            <person name="Martin F."/>
            <person name="Silar P."/>
            <person name="Natvig D.O."/>
            <person name="Lalanne C."/>
            <person name="Gautier V."/>
            <person name="Ament-Velasquez S.L."/>
            <person name="Kruys A."/>
            <person name="Hutchinson M.I."/>
            <person name="Powell A.J."/>
            <person name="Barry K."/>
            <person name="Miller A.N."/>
            <person name="Grigoriev I.V."/>
            <person name="Debuchy R."/>
            <person name="Gladieux P."/>
            <person name="Hiltunen Thoren M."/>
            <person name="Johannesson H."/>
        </authorList>
    </citation>
    <scope>NUCLEOTIDE SEQUENCE</scope>
    <source>
        <strain evidence="2">SMH4131-1</strain>
    </source>
</reference>
<evidence type="ECO:0000256" key="1">
    <source>
        <dbReference type="SAM" id="MobiDB-lite"/>
    </source>
</evidence>
<organism evidence="2 3">
    <name type="scientific">Cercophora scortea</name>
    <dbReference type="NCBI Taxonomy" id="314031"/>
    <lineage>
        <taxon>Eukaryota</taxon>
        <taxon>Fungi</taxon>
        <taxon>Dikarya</taxon>
        <taxon>Ascomycota</taxon>
        <taxon>Pezizomycotina</taxon>
        <taxon>Sordariomycetes</taxon>
        <taxon>Sordariomycetidae</taxon>
        <taxon>Sordariales</taxon>
        <taxon>Lasiosphaeriaceae</taxon>
        <taxon>Cercophora</taxon>
    </lineage>
</organism>
<comment type="caution">
    <text evidence="2">The sequence shown here is derived from an EMBL/GenBank/DDBJ whole genome shotgun (WGS) entry which is preliminary data.</text>
</comment>
<proteinExistence type="predicted"/>
<gene>
    <name evidence="2" type="ORF">B0T19DRAFT_456290</name>
</gene>
<evidence type="ECO:0000313" key="2">
    <source>
        <dbReference type="EMBL" id="KAK3331862.1"/>
    </source>
</evidence>
<feature type="region of interest" description="Disordered" evidence="1">
    <location>
        <begin position="27"/>
        <end position="83"/>
    </location>
</feature>
<reference evidence="2" key="2">
    <citation type="submission" date="2023-06" db="EMBL/GenBank/DDBJ databases">
        <authorList>
            <consortium name="Lawrence Berkeley National Laboratory"/>
            <person name="Haridas S."/>
            <person name="Hensen N."/>
            <person name="Bonometti L."/>
            <person name="Westerberg I."/>
            <person name="Brannstrom I.O."/>
            <person name="Guillou S."/>
            <person name="Cros-Aarteil S."/>
            <person name="Calhoun S."/>
            <person name="Kuo A."/>
            <person name="Mondo S."/>
            <person name="Pangilinan J."/>
            <person name="Riley R."/>
            <person name="Labutti K."/>
            <person name="Andreopoulos B."/>
            <person name="Lipzen A."/>
            <person name="Chen C."/>
            <person name="Yanf M."/>
            <person name="Daum C."/>
            <person name="Ng V."/>
            <person name="Clum A."/>
            <person name="Steindorff A."/>
            <person name="Ohm R."/>
            <person name="Martin F."/>
            <person name="Silar P."/>
            <person name="Natvig D."/>
            <person name="Lalanne C."/>
            <person name="Gautier V."/>
            <person name="Ament-Velasquez S.L."/>
            <person name="Kruys A."/>
            <person name="Hutchinson M.I."/>
            <person name="Powell A.J."/>
            <person name="Barry K."/>
            <person name="Miller A.N."/>
            <person name="Grigoriev I.V."/>
            <person name="Debuchy R."/>
            <person name="Gladieux P."/>
            <person name="Thoren M.H."/>
            <person name="Johannesson H."/>
        </authorList>
    </citation>
    <scope>NUCLEOTIDE SEQUENCE</scope>
    <source>
        <strain evidence="2">SMH4131-1</strain>
    </source>
</reference>
<dbReference type="Proteomes" id="UP001286456">
    <property type="component" value="Unassembled WGS sequence"/>
</dbReference>
<keyword evidence="3" id="KW-1185">Reference proteome</keyword>
<feature type="compositionally biased region" description="Basic and acidic residues" evidence="1">
    <location>
        <begin position="57"/>
        <end position="66"/>
    </location>
</feature>